<sequence>MEYLMVFVLVTISILSVMGTLYNKRTGNTAGFILGGALTLSVGIVAVLALYDAIIGISA</sequence>
<keyword evidence="3" id="KW-1185">Reference proteome</keyword>
<name>A0A926NB87_9BACL</name>
<dbReference type="AlphaFoldDB" id="A0A926NB87"/>
<gene>
    <name evidence="2" type="ORF">IC620_11520</name>
</gene>
<keyword evidence="1" id="KW-0472">Membrane</keyword>
<reference evidence="2" key="1">
    <citation type="submission" date="2020-09" db="EMBL/GenBank/DDBJ databases">
        <title>A novel bacterium of genus Hazenella, isolated from South China Sea.</title>
        <authorList>
            <person name="Huang H."/>
            <person name="Mo K."/>
            <person name="Hu Y."/>
        </authorList>
    </citation>
    <scope>NUCLEOTIDE SEQUENCE</scope>
    <source>
        <strain evidence="2">IB182357</strain>
    </source>
</reference>
<dbReference type="RefSeq" id="WP_191139772.1">
    <property type="nucleotide sequence ID" value="NZ_JACXAG020000004.1"/>
</dbReference>
<evidence type="ECO:0000256" key="1">
    <source>
        <dbReference type="SAM" id="Phobius"/>
    </source>
</evidence>
<comment type="caution">
    <text evidence="2">The sequence shown here is derived from an EMBL/GenBank/DDBJ whole genome shotgun (WGS) entry which is preliminary data.</text>
</comment>
<accession>A0A926NB87</accession>
<feature type="transmembrane region" description="Helical" evidence="1">
    <location>
        <begin position="29"/>
        <end position="51"/>
    </location>
</feature>
<dbReference type="EMBL" id="JACXAH010000015">
    <property type="protein sequence ID" value="MBD1372987.1"/>
    <property type="molecule type" value="Genomic_DNA"/>
</dbReference>
<keyword evidence="1" id="KW-1133">Transmembrane helix</keyword>
<keyword evidence="1" id="KW-0812">Transmembrane</keyword>
<evidence type="ECO:0000313" key="3">
    <source>
        <dbReference type="Proteomes" id="UP000661691"/>
    </source>
</evidence>
<dbReference type="Proteomes" id="UP000661691">
    <property type="component" value="Unassembled WGS sequence"/>
</dbReference>
<protein>
    <submittedName>
        <fullName evidence="2">Uncharacterized protein</fullName>
    </submittedName>
</protein>
<evidence type="ECO:0000313" key="2">
    <source>
        <dbReference type="EMBL" id="MBD1372987.1"/>
    </source>
</evidence>
<proteinExistence type="predicted"/>
<organism evidence="2 3">
    <name type="scientific">Polycladospora coralii</name>
    <dbReference type="NCBI Taxonomy" id="2771432"/>
    <lineage>
        <taxon>Bacteria</taxon>
        <taxon>Bacillati</taxon>
        <taxon>Bacillota</taxon>
        <taxon>Bacilli</taxon>
        <taxon>Bacillales</taxon>
        <taxon>Thermoactinomycetaceae</taxon>
        <taxon>Polycladospora</taxon>
    </lineage>
</organism>